<dbReference type="PROSITE" id="PS50914">
    <property type="entry name" value="BON"/>
    <property type="match status" value="1"/>
</dbReference>
<keyword evidence="3" id="KW-0449">Lipoprotein</keyword>
<evidence type="ECO:0000256" key="1">
    <source>
        <dbReference type="SAM" id="MobiDB-lite"/>
    </source>
</evidence>
<dbReference type="STRING" id="450851.PHZ_c1825"/>
<dbReference type="KEGG" id="pzu:PHZ_c1825"/>
<reference evidence="3 4" key="1">
    <citation type="journal article" date="2008" name="BMC Genomics">
        <title>Complete genome of Phenylobacterium zucineum - a novel facultative intracellular bacterium isolated from human erythroleukemia cell line K562.</title>
        <authorList>
            <person name="Luo Y."/>
            <person name="Xu X."/>
            <person name="Ding Z."/>
            <person name="Liu Z."/>
            <person name="Zhang B."/>
            <person name="Yan Z."/>
            <person name="Sun J."/>
            <person name="Hu S."/>
            <person name="Hu X."/>
        </authorList>
    </citation>
    <scope>NUCLEOTIDE SEQUENCE [LARGE SCALE GENOMIC DNA]</scope>
    <source>
        <strain evidence="3 4">HLK1</strain>
    </source>
</reference>
<gene>
    <name evidence="3" type="ordered locus">PHZ_c1825</name>
</gene>
<sequence length="226" mass="28005">MTEATMAHEDWPAGDRDRRWREPRDLEDFGQADYSRDYVYDPRTRSGYRAEEDLRRRRGYARADDDRDWRYEGRERSDRRFADGDRRWDDADHHRREHRSWMDRAGDFFGGRRDEDRYADERYQDDRYEDHRYEDHRYEDDRRARRRRGPSDRVLWAVIMERLEDERRLDLRDVDVSVEDGEVVLNGTVRRKEDKRRIEDVADIEGVRNVQNNLRVRERDRGWTFL</sequence>
<protein>
    <submittedName>
        <fullName evidence="3">Transport-associated (Periplasmic or secreted lipoprotein)</fullName>
    </submittedName>
</protein>
<dbReference type="HOGENOM" id="CLU_1223813_0_0_5"/>
<feature type="domain" description="BON" evidence="2">
    <location>
        <begin position="151"/>
        <end position="218"/>
    </location>
</feature>
<dbReference type="Pfam" id="PF04972">
    <property type="entry name" value="BON"/>
    <property type="match status" value="1"/>
</dbReference>
<evidence type="ECO:0000313" key="3">
    <source>
        <dbReference type="EMBL" id="ACG78236.1"/>
    </source>
</evidence>
<keyword evidence="4" id="KW-1185">Reference proteome</keyword>
<dbReference type="Proteomes" id="UP000001868">
    <property type="component" value="Chromosome"/>
</dbReference>
<dbReference type="EMBL" id="CP000747">
    <property type="protein sequence ID" value="ACG78236.1"/>
    <property type="molecule type" value="Genomic_DNA"/>
</dbReference>
<evidence type="ECO:0000259" key="2">
    <source>
        <dbReference type="PROSITE" id="PS50914"/>
    </source>
</evidence>
<evidence type="ECO:0000313" key="4">
    <source>
        <dbReference type="Proteomes" id="UP000001868"/>
    </source>
</evidence>
<organism evidence="3 4">
    <name type="scientific">Phenylobacterium zucineum (strain HLK1)</name>
    <dbReference type="NCBI Taxonomy" id="450851"/>
    <lineage>
        <taxon>Bacteria</taxon>
        <taxon>Pseudomonadati</taxon>
        <taxon>Pseudomonadota</taxon>
        <taxon>Alphaproteobacteria</taxon>
        <taxon>Caulobacterales</taxon>
        <taxon>Caulobacteraceae</taxon>
        <taxon>Phenylobacterium</taxon>
    </lineage>
</organism>
<accession>B4RCP9</accession>
<dbReference type="InterPro" id="IPR007055">
    <property type="entry name" value="BON_dom"/>
</dbReference>
<name>B4RCP9_PHEZH</name>
<proteinExistence type="predicted"/>
<dbReference type="eggNOG" id="COG2823">
    <property type="taxonomic scope" value="Bacteria"/>
</dbReference>
<feature type="region of interest" description="Disordered" evidence="1">
    <location>
        <begin position="1"/>
        <end position="24"/>
    </location>
</feature>
<dbReference type="Gene3D" id="3.30.1340.30">
    <property type="match status" value="1"/>
</dbReference>
<dbReference type="AlphaFoldDB" id="B4RCP9"/>